<protein>
    <submittedName>
        <fullName evidence="5">4'-phosphopantetheinyl transferase superfamily protein</fullName>
    </submittedName>
</protein>
<dbReference type="InterPro" id="IPR055066">
    <property type="entry name" value="AASDHPPT_N"/>
</dbReference>
<evidence type="ECO:0000313" key="5">
    <source>
        <dbReference type="EMBL" id="QQL47085.1"/>
    </source>
</evidence>
<dbReference type="PANTHER" id="PTHR12215:SF10">
    <property type="entry name" value="L-AMINOADIPATE-SEMIALDEHYDE DEHYDROGENASE-PHOSPHOPANTETHEINYL TRANSFERASE"/>
    <property type="match status" value="1"/>
</dbReference>
<proteinExistence type="inferred from homology"/>
<sequence length="223" mass="26650">MNTIKVYYIDLRHFTQQDDFYLESKLSKKRWENIQHYRCYEDKKRSIYSEMLVKYAVYNSKSPIEKIQFEENNYGKPRVKGWNLNYNVSHSGNYVVLAINNKDIGIDIQEKFEIDFGVLQFFHKFEQKAIQKDPSLFFTFWSLKESYLKYLGVGLSRSLDSFVIMNYPDFKCNEDRLITFESIDIDNDNYSSYICYRNNEKSQIDLLEVSERDLISTIGKYSG</sequence>
<reference evidence="6" key="1">
    <citation type="submission" date="2020-12" db="EMBL/GenBank/DDBJ databases">
        <authorList>
            <person name="Wen Z.T."/>
        </authorList>
    </citation>
    <scope>NUCLEOTIDE SEQUENCE [LARGE SCALE GENOMIC DNA]</scope>
    <source>
        <strain evidence="6">27-3</strain>
    </source>
</reference>
<dbReference type="Pfam" id="PF01648">
    <property type="entry name" value="ACPS"/>
    <property type="match status" value="1"/>
</dbReference>
<dbReference type="GO" id="GO:0019878">
    <property type="term" value="P:lysine biosynthetic process via aminoadipic acid"/>
    <property type="evidence" value="ECO:0007669"/>
    <property type="project" value="TreeGrafter"/>
</dbReference>
<keyword evidence="2 5" id="KW-0808">Transferase</keyword>
<dbReference type="RefSeq" id="WP_002270447.1">
    <property type="nucleotide sequence ID" value="NZ_CP044495.1"/>
</dbReference>
<dbReference type="AlphaFoldDB" id="A0AAX1K2F4"/>
<dbReference type="GO" id="GO:0008897">
    <property type="term" value="F:holo-[acyl-carrier-protein] synthase activity"/>
    <property type="evidence" value="ECO:0007669"/>
    <property type="project" value="InterPro"/>
</dbReference>
<dbReference type="PANTHER" id="PTHR12215">
    <property type="entry name" value="PHOSPHOPANTETHEINE TRANSFERASE"/>
    <property type="match status" value="1"/>
</dbReference>
<evidence type="ECO:0000313" key="6">
    <source>
        <dbReference type="Proteomes" id="UP000595884"/>
    </source>
</evidence>
<dbReference type="EMBL" id="CP066294">
    <property type="protein sequence ID" value="QQL47085.1"/>
    <property type="molecule type" value="Genomic_DNA"/>
</dbReference>
<feature type="domain" description="4'-phosphopantetheinyl transferase N-terminal" evidence="4">
    <location>
        <begin position="24"/>
        <end position="99"/>
    </location>
</feature>
<dbReference type="SUPFAM" id="SSF56214">
    <property type="entry name" value="4'-phosphopantetheinyl transferase"/>
    <property type="match status" value="2"/>
</dbReference>
<evidence type="ECO:0000256" key="2">
    <source>
        <dbReference type="ARBA" id="ARBA00022679"/>
    </source>
</evidence>
<dbReference type="Proteomes" id="UP000595884">
    <property type="component" value="Chromosome"/>
</dbReference>
<dbReference type="Gene3D" id="3.90.470.20">
    <property type="entry name" value="4'-phosphopantetheinyl transferase domain"/>
    <property type="match status" value="2"/>
</dbReference>
<dbReference type="InterPro" id="IPR037143">
    <property type="entry name" value="4-PPantetheinyl_Trfase_dom_sf"/>
</dbReference>
<feature type="domain" description="4'-phosphopantetheinyl transferase" evidence="3">
    <location>
        <begin position="104"/>
        <end position="167"/>
    </location>
</feature>
<evidence type="ECO:0000259" key="3">
    <source>
        <dbReference type="Pfam" id="PF01648"/>
    </source>
</evidence>
<dbReference type="InterPro" id="IPR050559">
    <property type="entry name" value="P-Pant_transferase_sf"/>
</dbReference>
<dbReference type="GO" id="GO:0005829">
    <property type="term" value="C:cytosol"/>
    <property type="evidence" value="ECO:0007669"/>
    <property type="project" value="TreeGrafter"/>
</dbReference>
<dbReference type="InterPro" id="IPR008278">
    <property type="entry name" value="4-PPantetheinyl_Trfase_dom"/>
</dbReference>
<name>A0AAX1K2F4_STRMG</name>
<dbReference type="Pfam" id="PF22624">
    <property type="entry name" value="AASDHPPT_N"/>
    <property type="match status" value="1"/>
</dbReference>
<evidence type="ECO:0000256" key="1">
    <source>
        <dbReference type="ARBA" id="ARBA00010990"/>
    </source>
</evidence>
<evidence type="ECO:0000259" key="4">
    <source>
        <dbReference type="Pfam" id="PF22624"/>
    </source>
</evidence>
<organism evidence="5 6">
    <name type="scientific">Streptococcus mutans</name>
    <dbReference type="NCBI Taxonomy" id="1309"/>
    <lineage>
        <taxon>Bacteria</taxon>
        <taxon>Bacillati</taxon>
        <taxon>Bacillota</taxon>
        <taxon>Bacilli</taxon>
        <taxon>Lactobacillales</taxon>
        <taxon>Streptococcaceae</taxon>
        <taxon>Streptococcus</taxon>
    </lineage>
</organism>
<comment type="similarity">
    <text evidence="1">Belongs to the P-Pant transferase superfamily. Gsp/Sfp/HetI/AcpT family.</text>
</comment>
<accession>A0AAX1K2F4</accession>
<dbReference type="GO" id="GO:0000287">
    <property type="term" value="F:magnesium ion binding"/>
    <property type="evidence" value="ECO:0007669"/>
    <property type="project" value="InterPro"/>
</dbReference>
<gene>
    <name evidence="5" type="ORF">IGS65_008560</name>
</gene>